<comment type="caution">
    <text evidence="2">The sequence shown here is derived from an EMBL/GenBank/DDBJ whole genome shotgun (WGS) entry which is preliminary data.</text>
</comment>
<sequence length="135" mass="15299">MVRSVLSASRLACVLELDKCNQLVYVPFLTSRTSSNGVRNVRQELVAIAEWFPFALVAQGPLRKACEQEEPSSHDKRKPSAFGGTSYTTAEEPKTQNPKSMISMYLQRCFGRTWLGKLSTQAHPWRMILHQPLEM</sequence>
<evidence type="ECO:0000313" key="3">
    <source>
        <dbReference type="Proteomes" id="UP001178507"/>
    </source>
</evidence>
<reference evidence="2" key="1">
    <citation type="submission" date="2023-08" db="EMBL/GenBank/DDBJ databases">
        <authorList>
            <person name="Chen Y."/>
            <person name="Shah S."/>
            <person name="Dougan E. K."/>
            <person name="Thang M."/>
            <person name="Chan C."/>
        </authorList>
    </citation>
    <scope>NUCLEOTIDE SEQUENCE</scope>
</reference>
<organism evidence="2 3">
    <name type="scientific">Effrenium voratum</name>
    <dbReference type="NCBI Taxonomy" id="2562239"/>
    <lineage>
        <taxon>Eukaryota</taxon>
        <taxon>Sar</taxon>
        <taxon>Alveolata</taxon>
        <taxon>Dinophyceae</taxon>
        <taxon>Suessiales</taxon>
        <taxon>Symbiodiniaceae</taxon>
        <taxon>Effrenium</taxon>
    </lineage>
</organism>
<gene>
    <name evidence="2" type="ORF">EVOR1521_LOCUS32095</name>
</gene>
<evidence type="ECO:0000313" key="2">
    <source>
        <dbReference type="EMBL" id="CAJ1411565.1"/>
    </source>
</evidence>
<proteinExistence type="predicted"/>
<dbReference type="Proteomes" id="UP001178507">
    <property type="component" value="Unassembled WGS sequence"/>
</dbReference>
<dbReference type="AlphaFoldDB" id="A0AA36JSD9"/>
<feature type="compositionally biased region" description="Polar residues" evidence="1">
    <location>
        <begin position="83"/>
        <end position="96"/>
    </location>
</feature>
<evidence type="ECO:0000256" key="1">
    <source>
        <dbReference type="SAM" id="MobiDB-lite"/>
    </source>
</evidence>
<dbReference type="EMBL" id="CAUJNA010003881">
    <property type="protein sequence ID" value="CAJ1411565.1"/>
    <property type="molecule type" value="Genomic_DNA"/>
</dbReference>
<accession>A0AA36JSD9</accession>
<feature type="compositionally biased region" description="Basic and acidic residues" evidence="1">
    <location>
        <begin position="65"/>
        <end position="74"/>
    </location>
</feature>
<name>A0AA36JSD9_9DINO</name>
<feature type="region of interest" description="Disordered" evidence="1">
    <location>
        <begin position="65"/>
        <end position="96"/>
    </location>
</feature>
<protein>
    <submittedName>
        <fullName evidence="2">Uncharacterized protein</fullName>
    </submittedName>
</protein>
<keyword evidence="3" id="KW-1185">Reference proteome</keyword>